<dbReference type="EMBL" id="CP049257">
    <property type="protein sequence ID" value="QIG44512.1"/>
    <property type="molecule type" value="Genomic_DNA"/>
</dbReference>
<dbReference type="AlphaFoldDB" id="A0A6G6WH05"/>
<accession>A0A6G6WH05</accession>
<sequence>MAHPRLRLRGGVALEPEGDDGVWVPLDGDLDVLANLRQGITRVAGGLQLFVDRRGFRPQVQIGTVNGYTTEAYLQELLTALGVFESNAWWQTTVSLLQPADLGPGNATFKTFRDIALGPAKER</sequence>
<proteinExistence type="predicted"/>
<reference evidence="1 2" key="1">
    <citation type="submission" date="2020-02" db="EMBL/GenBank/DDBJ databases">
        <title>Full genome sequence of Nocardioides sp. R-3366.</title>
        <authorList>
            <person name="Im W.-T."/>
        </authorList>
    </citation>
    <scope>NUCLEOTIDE SEQUENCE [LARGE SCALE GENOMIC DNA]</scope>
    <source>
        <strain evidence="1 2">R-3366</strain>
    </source>
</reference>
<dbReference type="RefSeq" id="WP_165236065.1">
    <property type="nucleotide sequence ID" value="NZ_CP049257.1"/>
</dbReference>
<gene>
    <name evidence="1" type="ORF">G5V58_18545</name>
</gene>
<name>A0A6G6WH05_9ACTN</name>
<protein>
    <submittedName>
        <fullName evidence="1">Uncharacterized protein</fullName>
    </submittedName>
</protein>
<keyword evidence="2" id="KW-1185">Reference proteome</keyword>
<evidence type="ECO:0000313" key="2">
    <source>
        <dbReference type="Proteomes" id="UP000502996"/>
    </source>
</evidence>
<dbReference type="Proteomes" id="UP000502996">
    <property type="component" value="Chromosome"/>
</dbReference>
<dbReference type="KEGG" id="nano:G5V58_18545"/>
<evidence type="ECO:0000313" key="1">
    <source>
        <dbReference type="EMBL" id="QIG44512.1"/>
    </source>
</evidence>
<organism evidence="1 2">
    <name type="scientific">Nocardioides anomalus</name>
    <dbReference type="NCBI Taxonomy" id="2712223"/>
    <lineage>
        <taxon>Bacteria</taxon>
        <taxon>Bacillati</taxon>
        <taxon>Actinomycetota</taxon>
        <taxon>Actinomycetes</taxon>
        <taxon>Propionibacteriales</taxon>
        <taxon>Nocardioidaceae</taxon>
        <taxon>Nocardioides</taxon>
    </lineage>
</organism>